<dbReference type="eggNOG" id="COG0775">
    <property type="taxonomic scope" value="Bacteria"/>
</dbReference>
<dbReference type="Pfam" id="PF01048">
    <property type="entry name" value="PNP_UDP_1"/>
    <property type="match status" value="1"/>
</dbReference>
<organism evidence="3 4">
    <name type="scientific">Shewanella sediminis (strain HAW-EB3)</name>
    <dbReference type="NCBI Taxonomy" id="425104"/>
    <lineage>
        <taxon>Bacteria</taxon>
        <taxon>Pseudomonadati</taxon>
        <taxon>Pseudomonadota</taxon>
        <taxon>Gammaproteobacteria</taxon>
        <taxon>Alteromonadales</taxon>
        <taxon>Shewanellaceae</taxon>
        <taxon>Shewanella</taxon>
    </lineage>
</organism>
<dbReference type="SUPFAM" id="SSF53167">
    <property type="entry name" value="Purine and uridine phosphorylases"/>
    <property type="match status" value="1"/>
</dbReference>
<dbReference type="OrthoDB" id="6382385at2"/>
<dbReference type="RefSeq" id="WP_012143992.1">
    <property type="nucleotide sequence ID" value="NC_009831.1"/>
</dbReference>
<accession>A8FZI9</accession>
<dbReference type="InterPro" id="IPR035994">
    <property type="entry name" value="Nucleoside_phosphorylase_sf"/>
</dbReference>
<evidence type="ECO:0000313" key="3">
    <source>
        <dbReference type="EMBL" id="ABV38262.1"/>
    </source>
</evidence>
<proteinExistence type="predicted"/>
<evidence type="ECO:0000259" key="1">
    <source>
        <dbReference type="Pfam" id="PF01048"/>
    </source>
</evidence>
<protein>
    <submittedName>
        <fullName evidence="3">Nucleoside phosphorylase-like protein</fullName>
    </submittedName>
</protein>
<dbReference type="GO" id="GO:0019284">
    <property type="term" value="P:L-methionine salvage from S-adenosylmethionine"/>
    <property type="evidence" value="ECO:0007669"/>
    <property type="project" value="TreeGrafter"/>
</dbReference>
<dbReference type="CDD" id="cd09008">
    <property type="entry name" value="MTAN"/>
    <property type="match status" value="1"/>
</dbReference>
<name>A8FZI9_SHESH</name>
<sequence>MSIYQEVELSELNESYDIDFLIITATTVELNAAIEFLTPIEDDILQAYYNANTYYIGLFGNFICAIVKTNSMGAISSGASLQTTQESIAALTPKAIIMGGIALGKEKDKQKLGDILVSKSVVFYEQARVNDNGSIEYRGIKPEANRTLINRLTQNSTHDYLFNNKNKDATVISGPILSGEKLIDNNQFKQKLLSHFPDAIGGEMEAHGVYVACHDKNVPWIIVKTICDWADGHKEKSFQSESAYIAFSFIHRALESKFAFSNLKILPFKKKRDSPEVNLDAINILPLLVSRRDLSKVLSNREIIKDSSKKVYYEYFFFENRGRVEGFLFIGKNVTITNTLDSFVSTFEKPKILNVYVTKKYNATGPIDRISHLNKETAKRQLSATIYDGIQYLEETIWDSTFKSYDDTKHHKRSDYIDQSLYTYHEDDTNLGHGTEYFKSILADKMGSSISIIFGSGGVGKTTLCDALKSDIERDSDVRKKGVFLIRGERTSSLKNFHDIYVESLLDLFEAFKEESNLSNLSTNDFSINYACGNIQVIIDGLDEIDSALGERFNLERFFQSLSDLDERFHNTKIILTTRDYFAKNLVSSSPLIKKFKLNGFTEGDIEKFKKIKLKTDSQRTKFDKLLESKKLRKGSFSLPVIINLACQAVLGDGPHNKSYNENSEYLISDHVYDSILDYMLNREIEKQKINCTVDDLFLLLVEIVTSHNNKISTSELKEYVELSFNETVNKFLRNPIFSVTSDFISIKEEALCSLVRCRYARYLLLKNISLTEKISELLKDSYKGNGEIYSSLVDTIDTNNEKFIENSTKLLKQMSHKESHSTSNYEKSKYKKSISAMLYILMSNRNCDNKPDRSNFLLQIKGSTTNTTSIDGLHIYGEFHTLDFSNITITNSYFSEFEKFEDCIFPSESKVVFSYCEFNKITLKKANNIKTDIFEASCKFEDCNIMSEIKNQQDDDCIKQKRVRDNIVSISRYIDTTQRSSNLIKLNTSVKWSKSHKGFLKSLISESFLEFTNKGLYKINHDYYDNLPDIKLGRFPDKLDEIVAKLAKK</sequence>
<dbReference type="AlphaFoldDB" id="A8FZI9"/>
<feature type="domain" description="Nucleoside phosphorylase" evidence="1">
    <location>
        <begin position="21"/>
        <end position="240"/>
    </location>
</feature>
<dbReference type="InterPro" id="IPR007111">
    <property type="entry name" value="NACHT_NTPase"/>
</dbReference>
<keyword evidence="4" id="KW-1185">Reference proteome</keyword>
<dbReference type="GO" id="GO:0008930">
    <property type="term" value="F:methylthioadenosine nucleosidase activity"/>
    <property type="evidence" value="ECO:0007669"/>
    <property type="project" value="TreeGrafter"/>
</dbReference>
<dbReference type="GO" id="GO:0005829">
    <property type="term" value="C:cytosol"/>
    <property type="evidence" value="ECO:0007669"/>
    <property type="project" value="TreeGrafter"/>
</dbReference>
<feature type="domain" description="NACHT" evidence="2">
    <location>
        <begin position="450"/>
        <end position="608"/>
    </location>
</feature>
<reference evidence="3 4" key="1">
    <citation type="submission" date="2007-08" db="EMBL/GenBank/DDBJ databases">
        <title>Complete sequence of Shewanella sediminis HAW-EB3.</title>
        <authorList>
            <consortium name="US DOE Joint Genome Institute"/>
            <person name="Copeland A."/>
            <person name="Lucas S."/>
            <person name="Lapidus A."/>
            <person name="Barry K."/>
            <person name="Glavina del Rio T."/>
            <person name="Dalin E."/>
            <person name="Tice H."/>
            <person name="Pitluck S."/>
            <person name="Chertkov O."/>
            <person name="Brettin T."/>
            <person name="Bruce D."/>
            <person name="Detter J.C."/>
            <person name="Han C."/>
            <person name="Schmutz J."/>
            <person name="Larimer F."/>
            <person name="Land M."/>
            <person name="Hauser L."/>
            <person name="Kyrpides N."/>
            <person name="Kim E."/>
            <person name="Zhao J.-S."/>
            <person name="Richardson P."/>
        </authorList>
    </citation>
    <scope>NUCLEOTIDE SEQUENCE [LARGE SCALE GENOMIC DNA]</scope>
    <source>
        <strain evidence="3 4">HAW-EB3</strain>
    </source>
</reference>
<evidence type="ECO:0000313" key="4">
    <source>
        <dbReference type="Proteomes" id="UP000002015"/>
    </source>
</evidence>
<dbReference type="HOGENOM" id="CLU_291005_0_0_6"/>
<gene>
    <name evidence="3" type="ordered locus">Ssed_3658</name>
</gene>
<dbReference type="PANTHER" id="PTHR46832:SF1">
    <property type="entry name" value="5'-METHYLTHIOADENOSINE_S-ADENOSYLHOMOCYSTEINE NUCLEOSIDASE"/>
    <property type="match status" value="1"/>
</dbReference>
<dbReference type="InterPro" id="IPR000845">
    <property type="entry name" value="Nucleoside_phosphorylase_d"/>
</dbReference>
<dbReference type="KEGG" id="sse:Ssed_3658"/>
<dbReference type="GO" id="GO:0008782">
    <property type="term" value="F:adenosylhomocysteine nucleosidase activity"/>
    <property type="evidence" value="ECO:0007669"/>
    <property type="project" value="TreeGrafter"/>
</dbReference>
<dbReference type="STRING" id="425104.Ssed_3658"/>
<dbReference type="Gene3D" id="3.40.50.1580">
    <property type="entry name" value="Nucleoside phosphorylase domain"/>
    <property type="match status" value="1"/>
</dbReference>
<dbReference type="EMBL" id="CP000821">
    <property type="protein sequence ID" value="ABV38262.1"/>
    <property type="molecule type" value="Genomic_DNA"/>
</dbReference>
<dbReference type="PANTHER" id="PTHR46832">
    <property type="entry name" value="5'-METHYLTHIOADENOSINE/S-ADENOSYLHOMOCYSTEINE NUCLEOSIDASE"/>
    <property type="match status" value="1"/>
</dbReference>
<evidence type="ECO:0000259" key="2">
    <source>
        <dbReference type="Pfam" id="PF05729"/>
    </source>
</evidence>
<dbReference type="SUPFAM" id="SSF52540">
    <property type="entry name" value="P-loop containing nucleoside triphosphate hydrolases"/>
    <property type="match status" value="1"/>
</dbReference>
<dbReference type="Gene3D" id="3.40.50.300">
    <property type="entry name" value="P-loop containing nucleotide triphosphate hydrolases"/>
    <property type="match status" value="1"/>
</dbReference>
<dbReference type="Proteomes" id="UP000002015">
    <property type="component" value="Chromosome"/>
</dbReference>
<dbReference type="GO" id="GO:0009116">
    <property type="term" value="P:nucleoside metabolic process"/>
    <property type="evidence" value="ECO:0007669"/>
    <property type="project" value="InterPro"/>
</dbReference>
<dbReference type="Pfam" id="PF05729">
    <property type="entry name" value="NACHT"/>
    <property type="match status" value="1"/>
</dbReference>
<dbReference type="InterPro" id="IPR027417">
    <property type="entry name" value="P-loop_NTPase"/>
</dbReference>